<organism evidence="1 2">
    <name type="scientific">Bacteroides ovatus</name>
    <dbReference type="NCBI Taxonomy" id="28116"/>
    <lineage>
        <taxon>Bacteria</taxon>
        <taxon>Pseudomonadati</taxon>
        <taxon>Bacteroidota</taxon>
        <taxon>Bacteroidia</taxon>
        <taxon>Bacteroidales</taxon>
        <taxon>Bacteroidaceae</taxon>
        <taxon>Bacteroides</taxon>
    </lineage>
</organism>
<sequence length="32" mass="3909">MELNVNEPLMKHRYCYQITSEIGLLLRSMIRR</sequence>
<dbReference type="Proteomes" id="UP000181870">
    <property type="component" value="Unassembled WGS sequence"/>
</dbReference>
<dbReference type="AlphaFoldDB" id="A0A1G8KQV6"/>
<protein>
    <submittedName>
        <fullName evidence="1">Uncharacterized protein</fullName>
    </submittedName>
</protein>
<accession>A0A1G8KQV6</accession>
<reference evidence="1 2" key="1">
    <citation type="submission" date="2016-10" db="EMBL/GenBank/DDBJ databases">
        <authorList>
            <person name="de Groot N.N."/>
        </authorList>
    </citation>
    <scope>NUCLEOTIDE SEQUENCE [LARGE SCALE GENOMIC DNA]</scope>
    <source>
        <strain evidence="1 2">NLAE-zl-C57</strain>
    </source>
</reference>
<gene>
    <name evidence="1" type="ORF">SAMN05192582_104648</name>
</gene>
<dbReference type="EMBL" id="FNDO01000046">
    <property type="protein sequence ID" value="SDI45794.1"/>
    <property type="molecule type" value="Genomic_DNA"/>
</dbReference>
<evidence type="ECO:0000313" key="2">
    <source>
        <dbReference type="Proteomes" id="UP000181870"/>
    </source>
</evidence>
<proteinExistence type="predicted"/>
<feature type="non-terminal residue" evidence="1">
    <location>
        <position position="32"/>
    </location>
</feature>
<evidence type="ECO:0000313" key="1">
    <source>
        <dbReference type="EMBL" id="SDI45794.1"/>
    </source>
</evidence>
<name>A0A1G8KQV6_BACOV</name>